<protein>
    <recommendedName>
        <fullName evidence="5">Excalibur calcium-binding domain-containing protein</fullName>
    </recommendedName>
</protein>
<feature type="chain" id="PRO_5046977729" description="Excalibur calcium-binding domain-containing protein" evidence="2">
    <location>
        <begin position="20"/>
        <end position="247"/>
    </location>
</feature>
<accession>A0ABS8CLL7</accession>
<evidence type="ECO:0000313" key="3">
    <source>
        <dbReference type="EMBL" id="MCB5410231.1"/>
    </source>
</evidence>
<sequence>MTARPLSLLSLCAFVAACAPSVPDSGAGVGFQDYNSYIRNSYSGSSPAGVSAAPAAAAPTGFDPAAAAAAIDRAEGVSAPLTTPPMAAPMAGLPPANTGIRPRGDAPAGIKVENGEVIHSNPGISDENDFNAVASRETIESDAQRIARNRSEYVVVQPGAIPVRQGESGPNIVQFALATTHAPGVQMYKRGRARDATAACARYASPDLAQQDFLARGGPDKDRNGLDPDGDGFACGWDPRPFRTALQ</sequence>
<gene>
    <name evidence="3" type="ORF">H0485_09490</name>
</gene>
<comment type="caution">
    <text evidence="3">The sequence shown here is derived from an EMBL/GenBank/DDBJ whole genome shotgun (WGS) entry which is preliminary data.</text>
</comment>
<dbReference type="Proteomes" id="UP001198571">
    <property type="component" value="Unassembled WGS sequence"/>
</dbReference>
<organism evidence="3 4">
    <name type="scientific">Pseudogemmobacter faecipullorum</name>
    <dbReference type="NCBI Taxonomy" id="2755041"/>
    <lineage>
        <taxon>Bacteria</taxon>
        <taxon>Pseudomonadati</taxon>
        <taxon>Pseudomonadota</taxon>
        <taxon>Alphaproteobacteria</taxon>
        <taxon>Rhodobacterales</taxon>
        <taxon>Paracoccaceae</taxon>
        <taxon>Pseudogemmobacter</taxon>
    </lineage>
</organism>
<reference evidence="3 4" key="1">
    <citation type="submission" date="2020-07" db="EMBL/GenBank/DDBJ databases">
        <title>Pseudogemmobacter sp. nov., isolated from poultry manure in Taiwan.</title>
        <authorList>
            <person name="Lin S.-Y."/>
            <person name="Tang Y.-S."/>
            <person name="Young C.-C."/>
        </authorList>
    </citation>
    <scope>NUCLEOTIDE SEQUENCE [LARGE SCALE GENOMIC DNA]</scope>
    <source>
        <strain evidence="3 4">CC-YST710</strain>
    </source>
</reference>
<feature type="signal peptide" evidence="2">
    <location>
        <begin position="1"/>
        <end position="19"/>
    </location>
</feature>
<dbReference type="RefSeq" id="WP_226935134.1">
    <property type="nucleotide sequence ID" value="NZ_JACDXX010000007.1"/>
</dbReference>
<keyword evidence="2" id="KW-0732">Signal</keyword>
<evidence type="ECO:0000256" key="1">
    <source>
        <dbReference type="SAM" id="MobiDB-lite"/>
    </source>
</evidence>
<keyword evidence="4" id="KW-1185">Reference proteome</keyword>
<feature type="region of interest" description="Disordered" evidence="1">
    <location>
        <begin position="213"/>
        <end position="247"/>
    </location>
</feature>
<dbReference type="EMBL" id="JACDXX010000007">
    <property type="protein sequence ID" value="MCB5410231.1"/>
    <property type="molecule type" value="Genomic_DNA"/>
</dbReference>
<evidence type="ECO:0000313" key="4">
    <source>
        <dbReference type="Proteomes" id="UP001198571"/>
    </source>
</evidence>
<proteinExistence type="predicted"/>
<evidence type="ECO:0008006" key="5">
    <source>
        <dbReference type="Google" id="ProtNLM"/>
    </source>
</evidence>
<name>A0ABS8CLL7_9RHOB</name>
<evidence type="ECO:0000256" key="2">
    <source>
        <dbReference type="SAM" id="SignalP"/>
    </source>
</evidence>
<dbReference type="PROSITE" id="PS51257">
    <property type="entry name" value="PROKAR_LIPOPROTEIN"/>
    <property type="match status" value="1"/>
</dbReference>